<reference evidence="2" key="1">
    <citation type="submission" date="2005-03" db="EMBL/GenBank/DDBJ databases">
        <title>Comparison of the complete genome sequences of Rhodococcus erythropolis PR4 and Rhodococcus opacus B4.</title>
        <authorList>
            <person name="Takarada H."/>
            <person name="Sekine M."/>
            <person name="Hosoyama A."/>
            <person name="Yamada R."/>
            <person name="Fujisawa T."/>
            <person name="Omata S."/>
            <person name="Shimizu A."/>
            <person name="Tsukatani N."/>
            <person name="Tanikawa S."/>
            <person name="Fujita N."/>
            <person name="Harayama S."/>
        </authorList>
    </citation>
    <scope>NUCLEOTIDE SEQUENCE [LARGE SCALE GENOMIC DNA]</scope>
    <source>
        <strain evidence="2">PR4 / NBRC 100887</strain>
    </source>
</reference>
<evidence type="ECO:0000313" key="1">
    <source>
        <dbReference type="EMBL" id="BAH33212.1"/>
    </source>
</evidence>
<dbReference type="EMBL" id="AP008957">
    <property type="protein sequence ID" value="BAH33212.1"/>
    <property type="molecule type" value="Genomic_DNA"/>
</dbReference>
<dbReference type="AlphaFoldDB" id="C0ZXX7"/>
<dbReference type="RefSeq" id="WP_020907336.1">
    <property type="nucleotide sequence ID" value="NC_012490.1"/>
</dbReference>
<sequence length="93" mass="10840">MSKLNVRKFQNTKTKEVVEAVYFFDDVSDVDEIARWCSGNVRKGGRFDRELVTIMTNGSVYVATDEHWIFKDSRGDFYPSENEVFRGIYEEVA</sequence>
<dbReference type="Proteomes" id="UP000002204">
    <property type="component" value="Chromosome"/>
</dbReference>
<name>C0ZXX7_RHOE4</name>
<dbReference type="KEGG" id="rer:RER_25040"/>
<proteinExistence type="predicted"/>
<organism evidence="1 2">
    <name type="scientific">Rhodococcus erythropolis (strain PR4 / NBRC 100887)</name>
    <dbReference type="NCBI Taxonomy" id="234621"/>
    <lineage>
        <taxon>Bacteria</taxon>
        <taxon>Bacillati</taxon>
        <taxon>Actinomycetota</taxon>
        <taxon>Actinomycetes</taxon>
        <taxon>Mycobacteriales</taxon>
        <taxon>Nocardiaceae</taxon>
        <taxon>Rhodococcus</taxon>
        <taxon>Rhodococcus erythropolis group</taxon>
    </lineage>
</organism>
<accession>C0ZXX7</accession>
<dbReference type="HOGENOM" id="CLU_2397634_0_0_11"/>
<gene>
    <name evidence="1" type="ordered locus">RER_25040</name>
</gene>
<protein>
    <submittedName>
        <fullName evidence="1">Uncharacterized protein</fullName>
    </submittedName>
</protein>
<reference evidence="1 2" key="2">
    <citation type="journal article" date="2006" name="Environ. Microbiol.">
        <title>Sequence analysis of three plasmids harboured in Rhodococcus erythropolis strain PR4.</title>
        <authorList>
            <person name="Sekine M."/>
            <person name="Tanikawa S."/>
            <person name="Omata S."/>
            <person name="Saito M."/>
            <person name="Fujisawa T."/>
            <person name="Tsukatani N."/>
            <person name="Tajima T."/>
            <person name="Sekigawa T."/>
            <person name="Kosugi H."/>
            <person name="Matsuo Y."/>
            <person name="Nishiko R."/>
            <person name="Imamura K."/>
            <person name="Ito M."/>
            <person name="Narita H."/>
            <person name="Tago S."/>
            <person name="Fujita N."/>
            <person name="Harayama S."/>
        </authorList>
    </citation>
    <scope>NUCLEOTIDE SEQUENCE [LARGE SCALE GENOMIC DNA]</scope>
    <source>
        <strain evidence="2">PR4 / NBRC 100887</strain>
    </source>
</reference>
<evidence type="ECO:0000313" key="2">
    <source>
        <dbReference type="Proteomes" id="UP000002204"/>
    </source>
</evidence>